<dbReference type="AlphaFoldDB" id="A0A0F9KP65"/>
<dbReference type="InterPro" id="IPR012337">
    <property type="entry name" value="RNaseH-like_sf"/>
</dbReference>
<dbReference type="InterPro" id="IPR050092">
    <property type="entry name" value="RNase_H"/>
</dbReference>
<dbReference type="EMBL" id="LAZR01013029">
    <property type="protein sequence ID" value="KKM23913.1"/>
    <property type="molecule type" value="Genomic_DNA"/>
</dbReference>
<comment type="cofactor">
    <cofactor evidence="2">
        <name>Mg(2+)</name>
        <dbReference type="ChEBI" id="CHEBI:18420"/>
    </cofactor>
</comment>
<dbReference type="CDD" id="cd09278">
    <property type="entry name" value="RNase_HI_prokaryote_like"/>
    <property type="match status" value="1"/>
</dbReference>
<evidence type="ECO:0000256" key="10">
    <source>
        <dbReference type="ARBA" id="ARBA00022842"/>
    </source>
</evidence>
<protein>
    <recommendedName>
        <fullName evidence="5">ribonuclease H</fullName>
        <ecNumber evidence="5">3.1.26.4</ecNumber>
    </recommendedName>
</protein>
<dbReference type="SUPFAM" id="SSF53098">
    <property type="entry name" value="Ribonuclease H-like"/>
    <property type="match status" value="1"/>
</dbReference>
<proteinExistence type="inferred from homology"/>
<keyword evidence="6" id="KW-0540">Nuclease</keyword>
<evidence type="ECO:0000256" key="9">
    <source>
        <dbReference type="ARBA" id="ARBA00022801"/>
    </source>
</evidence>
<keyword evidence="10" id="KW-0460">Magnesium</keyword>
<dbReference type="GO" id="GO:0004523">
    <property type="term" value="F:RNA-DNA hybrid ribonuclease activity"/>
    <property type="evidence" value="ECO:0007669"/>
    <property type="project" value="UniProtKB-EC"/>
</dbReference>
<gene>
    <name evidence="12" type="ORF">LCGC14_1610380</name>
</gene>
<evidence type="ECO:0000256" key="1">
    <source>
        <dbReference type="ARBA" id="ARBA00000077"/>
    </source>
</evidence>
<dbReference type="GO" id="GO:0046872">
    <property type="term" value="F:metal ion binding"/>
    <property type="evidence" value="ECO:0007669"/>
    <property type="project" value="UniProtKB-KW"/>
</dbReference>
<evidence type="ECO:0000259" key="11">
    <source>
        <dbReference type="PROSITE" id="PS50879"/>
    </source>
</evidence>
<dbReference type="InterPro" id="IPR022892">
    <property type="entry name" value="RNaseHI"/>
</dbReference>
<organism evidence="12">
    <name type="scientific">marine sediment metagenome</name>
    <dbReference type="NCBI Taxonomy" id="412755"/>
    <lineage>
        <taxon>unclassified sequences</taxon>
        <taxon>metagenomes</taxon>
        <taxon>ecological metagenomes</taxon>
    </lineage>
</organism>
<evidence type="ECO:0000256" key="5">
    <source>
        <dbReference type="ARBA" id="ARBA00012180"/>
    </source>
</evidence>
<dbReference type="GO" id="GO:0043137">
    <property type="term" value="P:DNA replication, removal of RNA primer"/>
    <property type="evidence" value="ECO:0007669"/>
    <property type="project" value="TreeGrafter"/>
</dbReference>
<comment type="similarity">
    <text evidence="3">Belongs to the RNase H family.</text>
</comment>
<name>A0A0F9KP65_9ZZZZ</name>
<accession>A0A0F9KP65</accession>
<keyword evidence="7" id="KW-0479">Metal-binding</keyword>
<comment type="caution">
    <text evidence="12">The sequence shown here is derived from an EMBL/GenBank/DDBJ whole genome shotgun (WGS) entry which is preliminary data.</text>
</comment>
<keyword evidence="8" id="KW-0255">Endonuclease</keyword>
<evidence type="ECO:0000256" key="6">
    <source>
        <dbReference type="ARBA" id="ARBA00022722"/>
    </source>
</evidence>
<evidence type="ECO:0000256" key="4">
    <source>
        <dbReference type="ARBA" id="ARBA00011245"/>
    </source>
</evidence>
<evidence type="ECO:0000256" key="2">
    <source>
        <dbReference type="ARBA" id="ARBA00001946"/>
    </source>
</evidence>
<sequence length="138" mass="15740">MTPIIIYTDGSCKGNPGPGGWAAILTRGNEYLAVEGGEAHTTNNRMELTAVIEGIKHLFQVGKFEVRSDSRYVIDTINKGYQRRKNQDLWHELDLYTSTLDIIWTWIKGHNGDYYNEMADRIAQAEAEKWRLITTCTT</sequence>
<dbReference type="PROSITE" id="PS50879">
    <property type="entry name" value="RNASE_H_1"/>
    <property type="match status" value="1"/>
</dbReference>
<evidence type="ECO:0000256" key="3">
    <source>
        <dbReference type="ARBA" id="ARBA00005300"/>
    </source>
</evidence>
<keyword evidence="9" id="KW-0378">Hydrolase</keyword>
<reference evidence="12" key="1">
    <citation type="journal article" date="2015" name="Nature">
        <title>Complex archaea that bridge the gap between prokaryotes and eukaryotes.</title>
        <authorList>
            <person name="Spang A."/>
            <person name="Saw J.H."/>
            <person name="Jorgensen S.L."/>
            <person name="Zaremba-Niedzwiedzka K."/>
            <person name="Martijn J."/>
            <person name="Lind A.E."/>
            <person name="van Eijk R."/>
            <person name="Schleper C."/>
            <person name="Guy L."/>
            <person name="Ettema T.J."/>
        </authorList>
    </citation>
    <scope>NUCLEOTIDE SEQUENCE</scope>
</reference>
<dbReference type="InterPro" id="IPR036397">
    <property type="entry name" value="RNaseH_sf"/>
</dbReference>
<dbReference type="InterPro" id="IPR002156">
    <property type="entry name" value="RNaseH_domain"/>
</dbReference>
<dbReference type="PANTHER" id="PTHR10642">
    <property type="entry name" value="RIBONUCLEASE H1"/>
    <property type="match status" value="1"/>
</dbReference>
<evidence type="ECO:0000313" key="12">
    <source>
        <dbReference type="EMBL" id="KKM23913.1"/>
    </source>
</evidence>
<evidence type="ECO:0000256" key="8">
    <source>
        <dbReference type="ARBA" id="ARBA00022759"/>
    </source>
</evidence>
<feature type="domain" description="RNase H type-1" evidence="11">
    <location>
        <begin position="1"/>
        <end position="128"/>
    </location>
</feature>
<comment type="subunit">
    <text evidence="4">Monomer.</text>
</comment>
<dbReference type="EC" id="3.1.26.4" evidence="5"/>
<dbReference type="PANTHER" id="PTHR10642:SF26">
    <property type="entry name" value="RIBONUCLEASE H1"/>
    <property type="match status" value="1"/>
</dbReference>
<comment type="catalytic activity">
    <reaction evidence="1">
        <text>Endonucleolytic cleavage to 5'-phosphomonoester.</text>
        <dbReference type="EC" id="3.1.26.4"/>
    </reaction>
</comment>
<dbReference type="Gene3D" id="3.30.420.10">
    <property type="entry name" value="Ribonuclease H-like superfamily/Ribonuclease H"/>
    <property type="match status" value="1"/>
</dbReference>
<dbReference type="GO" id="GO:0003676">
    <property type="term" value="F:nucleic acid binding"/>
    <property type="evidence" value="ECO:0007669"/>
    <property type="project" value="InterPro"/>
</dbReference>
<dbReference type="Pfam" id="PF00075">
    <property type="entry name" value="RNase_H"/>
    <property type="match status" value="1"/>
</dbReference>
<evidence type="ECO:0000256" key="7">
    <source>
        <dbReference type="ARBA" id="ARBA00022723"/>
    </source>
</evidence>